<comment type="caution">
    <text evidence="2">The sequence shown here is derived from an EMBL/GenBank/DDBJ whole genome shotgun (WGS) entry which is preliminary data.</text>
</comment>
<protein>
    <submittedName>
        <fullName evidence="2">Uncharacterized protein</fullName>
    </submittedName>
</protein>
<sequence>MKNQGKATLGGGGPRRTPRLAAEFPRRRPGQATLPRARPGAG</sequence>
<proteinExistence type="predicted"/>
<dbReference type="Proteomes" id="UP000025748">
    <property type="component" value="Unassembled WGS sequence"/>
</dbReference>
<evidence type="ECO:0000256" key="1">
    <source>
        <dbReference type="SAM" id="MobiDB-lite"/>
    </source>
</evidence>
<organism evidence="2 3">
    <name type="scientific">Bordetella hinzii OH87 BAL007II</name>
    <dbReference type="NCBI Taxonomy" id="1331262"/>
    <lineage>
        <taxon>Bacteria</taxon>
        <taxon>Pseudomonadati</taxon>
        <taxon>Pseudomonadota</taxon>
        <taxon>Betaproteobacteria</taxon>
        <taxon>Burkholderiales</taxon>
        <taxon>Alcaligenaceae</taxon>
        <taxon>Bordetella</taxon>
    </lineage>
</organism>
<name>A0ABR4R028_9BORD</name>
<dbReference type="EMBL" id="JHEM01000019">
    <property type="protein sequence ID" value="KCB23546.1"/>
    <property type="molecule type" value="Genomic_DNA"/>
</dbReference>
<accession>A0ABR4R028</accession>
<evidence type="ECO:0000313" key="2">
    <source>
        <dbReference type="EMBL" id="KCB23546.1"/>
    </source>
</evidence>
<gene>
    <name evidence="2" type="ORF">L544_4399</name>
</gene>
<reference evidence="2 3" key="1">
    <citation type="submission" date="2014-03" db="EMBL/GenBank/DDBJ databases">
        <title>Genome sequence of Bordetella hinzii.</title>
        <authorList>
            <person name="Register K."/>
            <person name="Harvill E."/>
            <person name="Goodfield L.L."/>
            <person name="Ivanov Y.V."/>
            <person name="Meyer J.A."/>
            <person name="Muse S.J."/>
            <person name="Jacobs N."/>
            <person name="Bendor L."/>
            <person name="Smallridge W.E."/>
            <person name="Brinkac L.M."/>
            <person name="Sanka R."/>
            <person name="Kim M."/>
            <person name="Losada L."/>
        </authorList>
    </citation>
    <scope>NUCLEOTIDE SEQUENCE [LARGE SCALE GENOMIC DNA]</scope>
    <source>
        <strain evidence="2 3">OH87 BAL007II</strain>
    </source>
</reference>
<evidence type="ECO:0000313" key="3">
    <source>
        <dbReference type="Proteomes" id="UP000025748"/>
    </source>
</evidence>
<keyword evidence="3" id="KW-1185">Reference proteome</keyword>
<feature type="region of interest" description="Disordered" evidence="1">
    <location>
        <begin position="1"/>
        <end position="42"/>
    </location>
</feature>